<reference evidence="1" key="1">
    <citation type="submission" date="2021-03" db="EMBL/GenBank/DDBJ databases">
        <title>Evolutionary priming and transition to the ectomycorrhizal habit in an iconic lineage of mushroom-forming fungi: is preadaptation a requirement?</title>
        <authorList>
            <consortium name="DOE Joint Genome Institute"/>
            <person name="Looney B.P."/>
            <person name="Miyauchi S."/>
            <person name="Morin E."/>
            <person name="Drula E."/>
            <person name="Courty P.E."/>
            <person name="Chicoki N."/>
            <person name="Fauchery L."/>
            <person name="Kohler A."/>
            <person name="Kuo A."/>
            <person name="LaButti K."/>
            <person name="Pangilinan J."/>
            <person name="Lipzen A."/>
            <person name="Riley R."/>
            <person name="Andreopoulos W."/>
            <person name="He G."/>
            <person name="Johnson J."/>
            <person name="Barry K.W."/>
            <person name="Grigoriev I.V."/>
            <person name="Nagy L."/>
            <person name="Hibbett D."/>
            <person name="Henrissat B."/>
            <person name="Matheny P.B."/>
            <person name="Labbe J."/>
            <person name="Martin A.F."/>
        </authorList>
    </citation>
    <scope>NUCLEOTIDE SEQUENCE</scope>
    <source>
        <strain evidence="1">BPL698</strain>
    </source>
</reference>
<evidence type="ECO:0000313" key="1">
    <source>
        <dbReference type="EMBL" id="KAI9457668.1"/>
    </source>
</evidence>
<dbReference type="Proteomes" id="UP001207468">
    <property type="component" value="Unassembled WGS sequence"/>
</dbReference>
<gene>
    <name evidence="1" type="ORF">F5148DRAFT_342201</name>
</gene>
<name>A0ACC0U267_9AGAM</name>
<proteinExistence type="predicted"/>
<evidence type="ECO:0000313" key="2">
    <source>
        <dbReference type="Proteomes" id="UP001207468"/>
    </source>
</evidence>
<accession>A0ACC0U267</accession>
<dbReference type="EMBL" id="JAGFNK010000218">
    <property type="protein sequence ID" value="KAI9457668.1"/>
    <property type="molecule type" value="Genomic_DNA"/>
</dbReference>
<sequence>MTSLSLAFALTFICITVAVDPAMALVITPSTKHLALSTLSFSHIAHPHLELALLSVFTTALLFSVVWAYILAIWRGAGPSDFHARPSRNAALRHMYGLPFSLPFMVRHGSGWAIPHRVSSHPVRGGLAYSLSASRRGRWYQHPSAQATMV</sequence>
<keyword evidence="2" id="KW-1185">Reference proteome</keyword>
<organism evidence="1 2">
    <name type="scientific">Russula earlei</name>
    <dbReference type="NCBI Taxonomy" id="71964"/>
    <lineage>
        <taxon>Eukaryota</taxon>
        <taxon>Fungi</taxon>
        <taxon>Dikarya</taxon>
        <taxon>Basidiomycota</taxon>
        <taxon>Agaricomycotina</taxon>
        <taxon>Agaricomycetes</taxon>
        <taxon>Russulales</taxon>
        <taxon>Russulaceae</taxon>
        <taxon>Russula</taxon>
    </lineage>
</organism>
<comment type="caution">
    <text evidence="1">The sequence shown here is derived from an EMBL/GenBank/DDBJ whole genome shotgun (WGS) entry which is preliminary data.</text>
</comment>
<protein>
    <submittedName>
        <fullName evidence="1">Uncharacterized protein</fullName>
    </submittedName>
</protein>